<comment type="caution">
    <text evidence="3">The sequence shown here is derived from an EMBL/GenBank/DDBJ whole genome shotgun (WGS) entry which is preliminary data.</text>
</comment>
<evidence type="ECO:0000313" key="4">
    <source>
        <dbReference type="Proteomes" id="UP001243009"/>
    </source>
</evidence>
<evidence type="ECO:0008006" key="5">
    <source>
        <dbReference type="Google" id="ProtNLM"/>
    </source>
</evidence>
<sequence>MRTHTLLAGLLAGLALAACADLNAPSGPPVSGTTAGPGAAPLKQEARDTMGANSGNASGGTATITGTRTTGEGGTRPEVTYSGQSGSSGVGSTTPVQPTVRSRSNKGGG</sequence>
<accession>A0ABT9E521</accession>
<feature type="compositionally biased region" description="Polar residues" evidence="1">
    <location>
        <begin position="93"/>
        <end position="102"/>
    </location>
</feature>
<dbReference type="PROSITE" id="PS51257">
    <property type="entry name" value="PROKAR_LIPOPROTEIN"/>
    <property type="match status" value="1"/>
</dbReference>
<keyword evidence="4" id="KW-1185">Reference proteome</keyword>
<evidence type="ECO:0000313" key="3">
    <source>
        <dbReference type="EMBL" id="MDO9711264.1"/>
    </source>
</evidence>
<protein>
    <recommendedName>
        <fullName evidence="5">Lipoprotein</fullName>
    </recommendedName>
</protein>
<evidence type="ECO:0000256" key="2">
    <source>
        <dbReference type="SAM" id="SignalP"/>
    </source>
</evidence>
<reference evidence="3 4" key="1">
    <citation type="submission" date="2023-08" db="EMBL/GenBank/DDBJ databases">
        <title>The draft genome sequence of Paracraurococcus sp. LOR1-02.</title>
        <authorList>
            <person name="Kingkaew E."/>
            <person name="Tanasupawat S."/>
        </authorList>
    </citation>
    <scope>NUCLEOTIDE SEQUENCE [LARGE SCALE GENOMIC DNA]</scope>
    <source>
        <strain evidence="3 4">LOR1-02</strain>
    </source>
</reference>
<name>A0ABT9E521_9PROT</name>
<gene>
    <name evidence="3" type="ORF">Q7A36_23135</name>
</gene>
<evidence type="ECO:0000256" key="1">
    <source>
        <dbReference type="SAM" id="MobiDB-lite"/>
    </source>
</evidence>
<feature type="chain" id="PRO_5046509665" description="Lipoprotein" evidence="2">
    <location>
        <begin position="21"/>
        <end position="109"/>
    </location>
</feature>
<dbReference type="EMBL" id="JAUTWS010000026">
    <property type="protein sequence ID" value="MDO9711264.1"/>
    <property type="molecule type" value="Genomic_DNA"/>
</dbReference>
<feature type="compositionally biased region" description="Low complexity" evidence="1">
    <location>
        <begin position="82"/>
        <end position="92"/>
    </location>
</feature>
<organism evidence="3 4">
    <name type="scientific">Paracraurococcus lichenis</name>
    <dbReference type="NCBI Taxonomy" id="3064888"/>
    <lineage>
        <taxon>Bacteria</taxon>
        <taxon>Pseudomonadati</taxon>
        <taxon>Pseudomonadota</taxon>
        <taxon>Alphaproteobacteria</taxon>
        <taxon>Acetobacterales</taxon>
        <taxon>Roseomonadaceae</taxon>
        <taxon>Paracraurococcus</taxon>
    </lineage>
</organism>
<feature type="signal peptide" evidence="2">
    <location>
        <begin position="1"/>
        <end position="20"/>
    </location>
</feature>
<dbReference type="Proteomes" id="UP001243009">
    <property type="component" value="Unassembled WGS sequence"/>
</dbReference>
<keyword evidence="2" id="KW-0732">Signal</keyword>
<dbReference type="RefSeq" id="WP_305106120.1">
    <property type="nucleotide sequence ID" value="NZ_JAUTWS010000026.1"/>
</dbReference>
<feature type="region of interest" description="Disordered" evidence="1">
    <location>
        <begin position="21"/>
        <end position="109"/>
    </location>
</feature>
<proteinExistence type="predicted"/>
<feature type="compositionally biased region" description="Low complexity" evidence="1">
    <location>
        <begin position="51"/>
        <end position="70"/>
    </location>
</feature>